<evidence type="ECO:0000259" key="8">
    <source>
        <dbReference type="Pfam" id="PF04239"/>
    </source>
</evidence>
<dbReference type="Gene3D" id="3.30.240.20">
    <property type="entry name" value="bsu07140 like domains"/>
    <property type="match status" value="2"/>
</dbReference>
<sequence length="237" mass="26609">MHFFKGQDSLTAIEWILRSVVSFIFLTISTKMMGQRTISQLRFLDFVIALTLGNIIANPLSDERLGLKGPMITTVSLILLYVIAIWLGLKIPKLKQFFEPPATPLIVDGKLHYRSLSKAKLSIEHLYAELRKSNAEDITKVAFAAMEPGGTLSVFLKPAYQPVTPTDLKLSAPSFNLTRPIITDGHTVHDLLQEIGKDQAWLETEIRPHELKNVILATVDNKMTVQVHLVRESDKHS</sequence>
<keyword evidence="5 7" id="KW-1133">Transmembrane helix</keyword>
<feature type="transmembrane region" description="Helical" evidence="7">
    <location>
        <begin position="41"/>
        <end position="57"/>
    </location>
</feature>
<evidence type="ECO:0000256" key="6">
    <source>
        <dbReference type="ARBA" id="ARBA00023136"/>
    </source>
</evidence>
<comment type="similarity">
    <text evidence="2">Belongs to the UPF0702 family.</text>
</comment>
<evidence type="ECO:0000256" key="7">
    <source>
        <dbReference type="SAM" id="Phobius"/>
    </source>
</evidence>
<evidence type="ECO:0000256" key="4">
    <source>
        <dbReference type="ARBA" id="ARBA00022692"/>
    </source>
</evidence>
<proteinExistence type="inferred from homology"/>
<comment type="subcellular location">
    <subcellularLocation>
        <location evidence="1">Cell membrane</location>
        <topology evidence="1">Multi-pass membrane protein</topology>
    </subcellularLocation>
</comment>
<dbReference type="PANTHER" id="PTHR34582:SF5">
    <property type="entry name" value="UPF0702 TRANSMEMBRANE PROTEIN YETF"/>
    <property type="match status" value="1"/>
</dbReference>
<dbReference type="EMBL" id="CP033433">
    <property type="protein sequence ID" value="AYQ74417.1"/>
    <property type="molecule type" value="Genomic_DNA"/>
</dbReference>
<evidence type="ECO:0000256" key="5">
    <source>
        <dbReference type="ARBA" id="ARBA00022989"/>
    </source>
</evidence>
<keyword evidence="4 7" id="KW-0812">Transmembrane</keyword>
<dbReference type="RefSeq" id="WP_123042498.1">
    <property type="nucleotide sequence ID" value="NZ_CP033433.1"/>
</dbReference>
<keyword evidence="10" id="KW-1185">Reference proteome</keyword>
<evidence type="ECO:0000256" key="3">
    <source>
        <dbReference type="ARBA" id="ARBA00022475"/>
    </source>
</evidence>
<keyword evidence="6 7" id="KW-0472">Membrane</keyword>
<feature type="transmembrane region" description="Helical" evidence="7">
    <location>
        <begin position="12"/>
        <end position="29"/>
    </location>
</feature>
<reference evidence="9 10" key="1">
    <citation type="submission" date="2018-10" db="EMBL/GenBank/DDBJ databases">
        <title>Genome Sequence of Cohnella sp.</title>
        <authorList>
            <person name="Srinivasan S."/>
            <person name="Kim M.K."/>
        </authorList>
    </citation>
    <scope>NUCLEOTIDE SEQUENCE [LARGE SCALE GENOMIC DNA]</scope>
    <source>
        <strain evidence="9 10">18JY8-7</strain>
    </source>
</reference>
<dbReference type="InterPro" id="IPR007353">
    <property type="entry name" value="DUF421"/>
</dbReference>
<organism evidence="9 10">
    <name type="scientific">Cohnella candidum</name>
    <dbReference type="NCBI Taxonomy" id="2674991"/>
    <lineage>
        <taxon>Bacteria</taxon>
        <taxon>Bacillati</taxon>
        <taxon>Bacillota</taxon>
        <taxon>Bacilli</taxon>
        <taxon>Bacillales</taxon>
        <taxon>Paenibacillaceae</taxon>
        <taxon>Cohnella</taxon>
    </lineage>
</organism>
<name>A0A3G3K2Y4_9BACL</name>
<accession>A0A3G3K2Y4</accession>
<evidence type="ECO:0000256" key="2">
    <source>
        <dbReference type="ARBA" id="ARBA00006448"/>
    </source>
</evidence>
<dbReference type="KEGG" id="coh:EAV92_18685"/>
<dbReference type="Proteomes" id="UP000269097">
    <property type="component" value="Chromosome"/>
</dbReference>
<protein>
    <submittedName>
        <fullName evidence="9">DUF421 domain-containing protein</fullName>
    </submittedName>
</protein>
<dbReference type="InterPro" id="IPR023090">
    <property type="entry name" value="UPF0702_alpha/beta_dom_sf"/>
</dbReference>
<evidence type="ECO:0000313" key="9">
    <source>
        <dbReference type="EMBL" id="AYQ74417.1"/>
    </source>
</evidence>
<dbReference type="PANTHER" id="PTHR34582">
    <property type="entry name" value="UPF0702 TRANSMEMBRANE PROTEIN YCAP"/>
    <property type="match status" value="1"/>
</dbReference>
<dbReference type="GO" id="GO:0005886">
    <property type="term" value="C:plasma membrane"/>
    <property type="evidence" value="ECO:0007669"/>
    <property type="project" value="UniProtKB-SubCell"/>
</dbReference>
<feature type="transmembrane region" description="Helical" evidence="7">
    <location>
        <begin position="69"/>
        <end position="89"/>
    </location>
</feature>
<evidence type="ECO:0000256" key="1">
    <source>
        <dbReference type="ARBA" id="ARBA00004651"/>
    </source>
</evidence>
<dbReference type="AlphaFoldDB" id="A0A3G3K2Y4"/>
<feature type="domain" description="YetF C-terminal" evidence="8">
    <location>
        <begin position="90"/>
        <end position="219"/>
    </location>
</feature>
<evidence type="ECO:0000313" key="10">
    <source>
        <dbReference type="Proteomes" id="UP000269097"/>
    </source>
</evidence>
<keyword evidence="3" id="KW-1003">Cell membrane</keyword>
<dbReference type="Pfam" id="PF04239">
    <property type="entry name" value="DUF421"/>
    <property type="match status" value="1"/>
</dbReference>
<gene>
    <name evidence="9" type="ORF">EAV92_18685</name>
</gene>